<feature type="region of interest" description="Disordered" evidence="10">
    <location>
        <begin position="87"/>
        <end position="114"/>
    </location>
</feature>
<dbReference type="PROSITE" id="PS00610">
    <property type="entry name" value="NA_NEUROTRAN_SYMP_1"/>
    <property type="match status" value="1"/>
</dbReference>
<feature type="transmembrane region" description="Helical" evidence="11">
    <location>
        <begin position="42"/>
        <end position="62"/>
    </location>
</feature>
<evidence type="ECO:0000256" key="4">
    <source>
        <dbReference type="ARBA" id="ARBA00022692"/>
    </source>
</evidence>
<dbReference type="PROSITE" id="PS50267">
    <property type="entry name" value="NA_NEUROTRAN_SYMP_3"/>
    <property type="match status" value="1"/>
</dbReference>
<evidence type="ECO:0000256" key="2">
    <source>
        <dbReference type="ARBA" id="ARBA00006459"/>
    </source>
</evidence>
<evidence type="ECO:0000256" key="6">
    <source>
        <dbReference type="ARBA" id="ARBA00022989"/>
    </source>
</evidence>
<dbReference type="InterPro" id="IPR037272">
    <property type="entry name" value="SNS_sf"/>
</dbReference>
<dbReference type="AlphaFoldDB" id="A0A8S9Y6U2"/>
<evidence type="ECO:0000256" key="5">
    <source>
        <dbReference type="ARBA" id="ARBA00022847"/>
    </source>
</evidence>
<dbReference type="InterPro" id="IPR000175">
    <property type="entry name" value="Na/ntran_symport"/>
</dbReference>
<comment type="similarity">
    <text evidence="2 9">Belongs to the sodium:neurotransmitter symporter (SNF) (TC 2.A.22) family.</text>
</comment>
<evidence type="ECO:0000313" key="13">
    <source>
        <dbReference type="Proteomes" id="UP000466442"/>
    </source>
</evidence>
<dbReference type="PANTHER" id="PTHR11616:SF325">
    <property type="entry name" value="TRANSPORTER"/>
    <property type="match status" value="1"/>
</dbReference>
<keyword evidence="13" id="KW-1185">Reference proteome</keyword>
<keyword evidence="6 11" id="KW-1133">Transmembrane helix</keyword>
<organism evidence="12 13">
    <name type="scientific">Apolygus lucorum</name>
    <name type="common">Small green plant bug</name>
    <name type="synonym">Lygocoris lucorum</name>
    <dbReference type="NCBI Taxonomy" id="248454"/>
    <lineage>
        <taxon>Eukaryota</taxon>
        <taxon>Metazoa</taxon>
        <taxon>Ecdysozoa</taxon>
        <taxon>Arthropoda</taxon>
        <taxon>Hexapoda</taxon>
        <taxon>Insecta</taxon>
        <taxon>Pterygota</taxon>
        <taxon>Neoptera</taxon>
        <taxon>Paraneoptera</taxon>
        <taxon>Hemiptera</taxon>
        <taxon>Heteroptera</taxon>
        <taxon>Panheteroptera</taxon>
        <taxon>Cimicomorpha</taxon>
        <taxon>Miridae</taxon>
        <taxon>Mirini</taxon>
        <taxon>Apolygus</taxon>
    </lineage>
</organism>
<feature type="binding site" evidence="8">
    <location>
        <position position="21"/>
    </location>
    <ligand>
        <name>Na(+)</name>
        <dbReference type="ChEBI" id="CHEBI:29101"/>
        <label>1</label>
    </ligand>
</feature>
<gene>
    <name evidence="12" type="ORF">GE061_001253</name>
</gene>
<dbReference type="GO" id="GO:0005886">
    <property type="term" value="C:plasma membrane"/>
    <property type="evidence" value="ECO:0007669"/>
    <property type="project" value="TreeGrafter"/>
</dbReference>
<proteinExistence type="inferred from homology"/>
<feature type="compositionally biased region" description="Basic residues" evidence="10">
    <location>
        <begin position="104"/>
        <end position="114"/>
    </location>
</feature>
<dbReference type="EMBL" id="WIXP02000001">
    <property type="protein sequence ID" value="KAF6216903.1"/>
    <property type="molecule type" value="Genomic_DNA"/>
</dbReference>
<keyword evidence="3 9" id="KW-0813">Transport</keyword>
<evidence type="ECO:0000256" key="11">
    <source>
        <dbReference type="SAM" id="Phobius"/>
    </source>
</evidence>
<evidence type="ECO:0000313" key="12">
    <source>
        <dbReference type="EMBL" id="KAF6216903.1"/>
    </source>
</evidence>
<name>A0A8S9Y6U2_APOLU</name>
<dbReference type="Proteomes" id="UP000466442">
    <property type="component" value="Linkage Group LG1"/>
</dbReference>
<feature type="transmembrane region" description="Helical" evidence="11">
    <location>
        <begin position="12"/>
        <end position="30"/>
    </location>
</feature>
<dbReference type="PANTHER" id="PTHR11616">
    <property type="entry name" value="SODIUM/CHLORIDE DEPENDENT TRANSPORTER"/>
    <property type="match status" value="1"/>
</dbReference>
<evidence type="ECO:0000256" key="9">
    <source>
        <dbReference type="RuleBase" id="RU003732"/>
    </source>
</evidence>
<dbReference type="Pfam" id="PF00209">
    <property type="entry name" value="SNF"/>
    <property type="match status" value="1"/>
</dbReference>
<evidence type="ECO:0000256" key="3">
    <source>
        <dbReference type="ARBA" id="ARBA00022448"/>
    </source>
</evidence>
<feature type="binding site" evidence="8">
    <location>
        <position position="23"/>
    </location>
    <ligand>
        <name>Na(+)</name>
        <dbReference type="ChEBI" id="CHEBI:29101"/>
        <label>1</label>
    </ligand>
</feature>
<sequence length="114" mass="12587">MMNVEREKWGRKVEFVLSGIGFAVGLGNIWRFPYLCYKNGGGAFLVPYVICLLAGGIPIFFLEIGLGQFTSEGGITAWNLCPLFKGPSIRHSPRRIAPRGSGQPRKRNGTNRSD</sequence>
<evidence type="ECO:0000256" key="8">
    <source>
        <dbReference type="PIRSR" id="PIRSR600175-1"/>
    </source>
</evidence>
<keyword evidence="8" id="KW-0915">Sodium</keyword>
<evidence type="ECO:0000256" key="1">
    <source>
        <dbReference type="ARBA" id="ARBA00004141"/>
    </source>
</evidence>
<evidence type="ECO:0000256" key="10">
    <source>
        <dbReference type="SAM" id="MobiDB-lite"/>
    </source>
</evidence>
<dbReference type="PRINTS" id="PR00176">
    <property type="entry name" value="NANEUSMPORT"/>
</dbReference>
<dbReference type="OrthoDB" id="6581954at2759"/>
<keyword evidence="8" id="KW-0479">Metal-binding</keyword>
<keyword evidence="5 9" id="KW-0769">Symport</keyword>
<comment type="caution">
    <text evidence="12">The sequence shown here is derived from an EMBL/GenBank/DDBJ whole genome shotgun (WGS) entry which is preliminary data.</text>
</comment>
<accession>A0A8S9Y6U2</accession>
<keyword evidence="4 9" id="KW-0812">Transmembrane</keyword>
<reference evidence="12" key="1">
    <citation type="journal article" date="2021" name="Mol. Ecol. Resour.">
        <title>Apolygus lucorum genome provides insights into omnivorousness and mesophyll feeding.</title>
        <authorList>
            <person name="Liu Y."/>
            <person name="Liu H."/>
            <person name="Wang H."/>
            <person name="Huang T."/>
            <person name="Liu B."/>
            <person name="Yang B."/>
            <person name="Yin L."/>
            <person name="Li B."/>
            <person name="Zhang Y."/>
            <person name="Zhang S."/>
            <person name="Jiang F."/>
            <person name="Zhang X."/>
            <person name="Ren Y."/>
            <person name="Wang B."/>
            <person name="Wang S."/>
            <person name="Lu Y."/>
            <person name="Wu K."/>
            <person name="Fan W."/>
            <person name="Wang G."/>
        </authorList>
    </citation>
    <scope>NUCLEOTIDE SEQUENCE</scope>
    <source>
        <strain evidence="12">12Hb</strain>
    </source>
</reference>
<dbReference type="SUPFAM" id="SSF161070">
    <property type="entry name" value="SNF-like"/>
    <property type="match status" value="1"/>
</dbReference>
<evidence type="ECO:0000256" key="7">
    <source>
        <dbReference type="ARBA" id="ARBA00023136"/>
    </source>
</evidence>
<comment type="subcellular location">
    <subcellularLocation>
        <location evidence="1">Membrane</location>
        <topology evidence="1">Multi-pass membrane protein</topology>
    </subcellularLocation>
</comment>
<feature type="binding site" evidence="8">
    <location>
        <position position="24"/>
    </location>
    <ligand>
        <name>Na(+)</name>
        <dbReference type="ChEBI" id="CHEBI:29101"/>
        <label>1</label>
    </ligand>
</feature>
<feature type="binding site" evidence="8">
    <location>
        <position position="28"/>
    </location>
    <ligand>
        <name>Na(+)</name>
        <dbReference type="ChEBI" id="CHEBI:29101"/>
        <label>1</label>
    </ligand>
</feature>
<keyword evidence="7 11" id="KW-0472">Membrane</keyword>
<dbReference type="GO" id="GO:0005332">
    <property type="term" value="F:gamma-aminobutyric acid:sodium:chloride symporter activity"/>
    <property type="evidence" value="ECO:0007669"/>
    <property type="project" value="TreeGrafter"/>
</dbReference>
<dbReference type="GO" id="GO:0046872">
    <property type="term" value="F:metal ion binding"/>
    <property type="evidence" value="ECO:0007669"/>
    <property type="project" value="UniProtKB-KW"/>
</dbReference>
<protein>
    <recommendedName>
        <fullName evidence="9">Transporter</fullName>
    </recommendedName>
</protein>